<name>A0A852ZY87_9ACTN</name>
<keyword evidence="3" id="KW-1185">Reference proteome</keyword>
<dbReference type="Pfam" id="PF01814">
    <property type="entry name" value="Hemerythrin"/>
    <property type="match status" value="1"/>
</dbReference>
<comment type="caution">
    <text evidence="2">The sequence shown here is derived from an EMBL/GenBank/DDBJ whole genome shotgun (WGS) entry which is preliminary data.</text>
</comment>
<feature type="domain" description="Hemerythrin-like" evidence="1">
    <location>
        <begin position="16"/>
        <end position="132"/>
    </location>
</feature>
<dbReference type="Proteomes" id="UP000567795">
    <property type="component" value="Unassembled WGS sequence"/>
</dbReference>
<gene>
    <name evidence="2" type="ORF">FHU37_004286</name>
</gene>
<sequence length="180" mass="20162">MSGFRAGATSDRDGDVVTALTREHDAIRHLLDEVEVREGTERAEAFGELLRLLIAHEMAEEEVVHPLVHRSSLGGRHVVRGRLWEEEEIARRLELLVEVSPDDPEFLPEILLLRVAVSTHLEAEERYEFPWLMHGTRRPERARMARAVHAVQARAPAEPAALLAHTRRTLREVAGAAGGG</sequence>
<evidence type="ECO:0000259" key="1">
    <source>
        <dbReference type="Pfam" id="PF01814"/>
    </source>
</evidence>
<dbReference type="PANTHER" id="PTHR35585:SF1">
    <property type="entry name" value="HHE DOMAIN PROTEIN (AFU_ORTHOLOGUE AFUA_4G00730)"/>
    <property type="match status" value="1"/>
</dbReference>
<dbReference type="RefSeq" id="WP_179815777.1">
    <property type="nucleotide sequence ID" value="NZ_JACBZD010000001.1"/>
</dbReference>
<dbReference type="EMBL" id="JACBZD010000001">
    <property type="protein sequence ID" value="NYI07343.1"/>
    <property type="molecule type" value="Genomic_DNA"/>
</dbReference>
<dbReference type="PANTHER" id="PTHR35585">
    <property type="entry name" value="HHE DOMAIN PROTEIN (AFU_ORTHOLOGUE AFUA_4G00730)"/>
    <property type="match status" value="1"/>
</dbReference>
<dbReference type="InterPro" id="IPR012312">
    <property type="entry name" value="Hemerythrin-like"/>
</dbReference>
<dbReference type="AlphaFoldDB" id="A0A852ZY87"/>
<protein>
    <recommendedName>
        <fullName evidence="1">Hemerythrin-like domain-containing protein</fullName>
    </recommendedName>
</protein>
<organism evidence="2 3">
    <name type="scientific">Allostreptomyces psammosilenae</name>
    <dbReference type="NCBI Taxonomy" id="1892865"/>
    <lineage>
        <taxon>Bacteria</taxon>
        <taxon>Bacillati</taxon>
        <taxon>Actinomycetota</taxon>
        <taxon>Actinomycetes</taxon>
        <taxon>Kitasatosporales</taxon>
        <taxon>Streptomycetaceae</taxon>
        <taxon>Allostreptomyces</taxon>
    </lineage>
</organism>
<accession>A0A852ZY87</accession>
<evidence type="ECO:0000313" key="3">
    <source>
        <dbReference type="Proteomes" id="UP000567795"/>
    </source>
</evidence>
<evidence type="ECO:0000313" key="2">
    <source>
        <dbReference type="EMBL" id="NYI07343.1"/>
    </source>
</evidence>
<proteinExistence type="predicted"/>
<reference evidence="2 3" key="1">
    <citation type="submission" date="2020-07" db="EMBL/GenBank/DDBJ databases">
        <title>Sequencing the genomes of 1000 actinobacteria strains.</title>
        <authorList>
            <person name="Klenk H.-P."/>
        </authorList>
    </citation>
    <scope>NUCLEOTIDE SEQUENCE [LARGE SCALE GENOMIC DNA]</scope>
    <source>
        <strain evidence="2 3">DSM 42178</strain>
    </source>
</reference>